<feature type="transmembrane region" description="Helical" evidence="1">
    <location>
        <begin position="20"/>
        <end position="43"/>
    </location>
</feature>
<evidence type="ECO:0000313" key="3">
    <source>
        <dbReference type="Proteomes" id="UP001150569"/>
    </source>
</evidence>
<reference evidence="2" key="1">
    <citation type="submission" date="2022-07" db="EMBL/GenBank/DDBJ databases">
        <title>Phylogenomic reconstructions and comparative analyses of Kickxellomycotina fungi.</title>
        <authorList>
            <person name="Reynolds N.K."/>
            <person name="Stajich J.E."/>
            <person name="Barry K."/>
            <person name="Grigoriev I.V."/>
            <person name="Crous P."/>
            <person name="Smith M.E."/>
        </authorList>
    </citation>
    <scope>NUCLEOTIDE SEQUENCE</scope>
    <source>
        <strain evidence="2">RSA 861</strain>
    </source>
</reference>
<keyword evidence="3" id="KW-1185">Reference proteome</keyword>
<name>A0A9W8DIA4_9FUNG</name>
<comment type="caution">
    <text evidence="2">The sequence shown here is derived from an EMBL/GenBank/DDBJ whole genome shotgun (WGS) entry which is preliminary data.</text>
</comment>
<feature type="non-terminal residue" evidence="2">
    <location>
        <position position="241"/>
    </location>
</feature>
<dbReference type="EMBL" id="JANBPT010001355">
    <property type="protein sequence ID" value="KAJ1908640.1"/>
    <property type="molecule type" value="Genomic_DNA"/>
</dbReference>
<proteinExistence type="predicted"/>
<keyword evidence="1" id="KW-0812">Transmembrane</keyword>
<keyword evidence="1" id="KW-0472">Membrane</keyword>
<dbReference type="Proteomes" id="UP001150569">
    <property type="component" value="Unassembled WGS sequence"/>
</dbReference>
<protein>
    <submittedName>
        <fullName evidence="2">Uncharacterized protein</fullName>
    </submittedName>
</protein>
<accession>A0A9W8DIA4</accession>
<evidence type="ECO:0000313" key="2">
    <source>
        <dbReference type="EMBL" id="KAJ1908640.1"/>
    </source>
</evidence>
<evidence type="ECO:0000256" key="1">
    <source>
        <dbReference type="SAM" id="Phobius"/>
    </source>
</evidence>
<keyword evidence="1" id="KW-1133">Transmembrane helix</keyword>
<dbReference type="AlphaFoldDB" id="A0A9W8DIA4"/>
<sequence>MQVLQALQQWAVALCVGGPLFINFLVAAIVVGTVSVSDDLLYLDPQSYSMVKNVSSTQVVTDWEAHNNAAFLGAVTTFDGILFLYDPKSLPDLLDKVDHVLVFPVENTQGIVSAIQAIMHPRIKATLVYPVDNRTDYTKIVNTVPRIRTPCFAIDSTAGAQLTRQITQLQRDPARNTTAATLANGIRINKNEADTTGKYRHRLWGRLTRSPFRPGLSNANSTVNVGLVAGVSVPILLLLIL</sequence>
<organism evidence="2 3">
    <name type="scientific">Tieghemiomyces parasiticus</name>
    <dbReference type="NCBI Taxonomy" id="78921"/>
    <lineage>
        <taxon>Eukaryota</taxon>
        <taxon>Fungi</taxon>
        <taxon>Fungi incertae sedis</taxon>
        <taxon>Zoopagomycota</taxon>
        <taxon>Kickxellomycotina</taxon>
        <taxon>Dimargaritomycetes</taxon>
        <taxon>Dimargaritales</taxon>
        <taxon>Dimargaritaceae</taxon>
        <taxon>Tieghemiomyces</taxon>
    </lineage>
</organism>
<gene>
    <name evidence="2" type="ORF">IWQ60_011605</name>
</gene>